<accession>A0A0A9HCL3</accession>
<organism evidence="1">
    <name type="scientific">Arundo donax</name>
    <name type="common">Giant reed</name>
    <name type="synonym">Donax arundinaceus</name>
    <dbReference type="NCBI Taxonomy" id="35708"/>
    <lineage>
        <taxon>Eukaryota</taxon>
        <taxon>Viridiplantae</taxon>
        <taxon>Streptophyta</taxon>
        <taxon>Embryophyta</taxon>
        <taxon>Tracheophyta</taxon>
        <taxon>Spermatophyta</taxon>
        <taxon>Magnoliopsida</taxon>
        <taxon>Liliopsida</taxon>
        <taxon>Poales</taxon>
        <taxon>Poaceae</taxon>
        <taxon>PACMAD clade</taxon>
        <taxon>Arundinoideae</taxon>
        <taxon>Arundineae</taxon>
        <taxon>Arundo</taxon>
    </lineage>
</organism>
<dbReference type="EMBL" id="GBRH01164342">
    <property type="protein sequence ID" value="JAE33554.1"/>
    <property type="molecule type" value="Transcribed_RNA"/>
</dbReference>
<reference evidence="1" key="1">
    <citation type="submission" date="2014-09" db="EMBL/GenBank/DDBJ databases">
        <authorList>
            <person name="Magalhaes I.L.F."/>
            <person name="Oliveira U."/>
            <person name="Santos F.R."/>
            <person name="Vidigal T.H.D.A."/>
            <person name="Brescovit A.D."/>
            <person name="Santos A.J."/>
        </authorList>
    </citation>
    <scope>NUCLEOTIDE SEQUENCE</scope>
    <source>
        <tissue evidence="1">Shoot tissue taken approximately 20 cm above the soil surface</tissue>
    </source>
</reference>
<reference evidence="1" key="2">
    <citation type="journal article" date="2015" name="Data Brief">
        <title>Shoot transcriptome of the giant reed, Arundo donax.</title>
        <authorList>
            <person name="Barrero R.A."/>
            <person name="Guerrero F.D."/>
            <person name="Moolhuijzen P."/>
            <person name="Goolsby J.A."/>
            <person name="Tidwell J."/>
            <person name="Bellgard S.E."/>
            <person name="Bellgard M.I."/>
        </authorList>
    </citation>
    <scope>NUCLEOTIDE SEQUENCE</scope>
    <source>
        <tissue evidence="1">Shoot tissue taken approximately 20 cm above the soil surface</tissue>
    </source>
</reference>
<proteinExistence type="predicted"/>
<evidence type="ECO:0000313" key="1">
    <source>
        <dbReference type="EMBL" id="JAE33554.1"/>
    </source>
</evidence>
<sequence>MGMTVPSAV</sequence>
<protein>
    <submittedName>
        <fullName evidence="1">Uncharacterized protein</fullName>
    </submittedName>
</protein>
<name>A0A0A9HCL3_ARUDO</name>